<dbReference type="PRINTS" id="PR00260">
    <property type="entry name" value="CHEMTRNSDUCR"/>
</dbReference>
<protein>
    <submittedName>
        <fullName evidence="10">Methyl-accepting chemotaxis protein</fullName>
    </submittedName>
</protein>
<dbReference type="FunFam" id="1.10.287.950:FF:000001">
    <property type="entry name" value="Methyl-accepting chemotaxis sensory transducer"/>
    <property type="match status" value="1"/>
</dbReference>
<keyword evidence="2" id="KW-0997">Cell inner membrane</keyword>
<dbReference type="GO" id="GO:0006935">
    <property type="term" value="P:chemotaxis"/>
    <property type="evidence" value="ECO:0007669"/>
    <property type="project" value="InterPro"/>
</dbReference>
<evidence type="ECO:0000256" key="2">
    <source>
        <dbReference type="ARBA" id="ARBA00022519"/>
    </source>
</evidence>
<dbReference type="RefSeq" id="WP_304995901.1">
    <property type="nucleotide sequence ID" value="NZ_CP101717.1"/>
</dbReference>
<dbReference type="EMBL" id="CP101717">
    <property type="protein sequence ID" value="WLD58615.1"/>
    <property type="molecule type" value="Genomic_DNA"/>
</dbReference>
<keyword evidence="6" id="KW-0472">Membrane</keyword>
<feature type="domain" description="Methyl-accepting transducer" evidence="7">
    <location>
        <begin position="269"/>
        <end position="505"/>
    </location>
</feature>
<organism evidence="10">
    <name type="scientific">Salinispirillum sp. LH 10-3-1</name>
    <dbReference type="NCBI Taxonomy" id="2952525"/>
    <lineage>
        <taxon>Bacteria</taxon>
        <taxon>Pseudomonadati</taxon>
        <taxon>Pseudomonadota</taxon>
        <taxon>Gammaproteobacteria</taxon>
        <taxon>Oceanospirillales</taxon>
        <taxon>Saccharospirillaceae</taxon>
        <taxon>Salinispirillum</taxon>
    </lineage>
</organism>
<evidence type="ECO:0000313" key="10">
    <source>
        <dbReference type="EMBL" id="WLD58615.1"/>
    </source>
</evidence>
<comment type="similarity">
    <text evidence="4">Belongs to the methyl-accepting chemotaxis (MCP) protein family.</text>
</comment>
<evidence type="ECO:0000256" key="1">
    <source>
        <dbReference type="ARBA" id="ARBA00004429"/>
    </source>
</evidence>
<comment type="subcellular location">
    <subcellularLocation>
        <location evidence="1">Cell inner membrane</location>
        <topology evidence="1">Multi-pass membrane protein</topology>
    </subcellularLocation>
</comment>
<feature type="domain" description="HAMP" evidence="9">
    <location>
        <begin position="212"/>
        <end position="264"/>
    </location>
</feature>
<keyword evidence="2" id="KW-1003">Cell membrane</keyword>
<evidence type="ECO:0000256" key="5">
    <source>
        <dbReference type="PROSITE-ProRule" id="PRU00284"/>
    </source>
</evidence>
<dbReference type="InterPro" id="IPR004090">
    <property type="entry name" value="Chemotax_Me-accpt_rcpt"/>
</dbReference>
<dbReference type="GO" id="GO:0005886">
    <property type="term" value="C:plasma membrane"/>
    <property type="evidence" value="ECO:0007669"/>
    <property type="project" value="UniProtKB-SubCell"/>
</dbReference>
<dbReference type="InterPro" id="IPR004089">
    <property type="entry name" value="MCPsignal_dom"/>
</dbReference>
<dbReference type="SUPFAM" id="SSF58104">
    <property type="entry name" value="Methyl-accepting chemotaxis protein (MCP) signaling domain"/>
    <property type="match status" value="1"/>
</dbReference>
<dbReference type="CDD" id="cd06225">
    <property type="entry name" value="HAMP"/>
    <property type="match status" value="1"/>
</dbReference>
<gene>
    <name evidence="10" type="ORF">NFC81_02185</name>
</gene>
<dbReference type="PROSITE" id="PS50885">
    <property type="entry name" value="HAMP"/>
    <property type="match status" value="1"/>
</dbReference>
<dbReference type="Pfam" id="PF00015">
    <property type="entry name" value="MCPsignal"/>
    <property type="match status" value="1"/>
</dbReference>
<feature type="transmembrane region" description="Helical" evidence="6">
    <location>
        <begin position="189"/>
        <end position="210"/>
    </location>
</feature>
<dbReference type="Pfam" id="PF00672">
    <property type="entry name" value="HAMP"/>
    <property type="match status" value="1"/>
</dbReference>
<dbReference type="PROSITE" id="PS50192">
    <property type="entry name" value="T_SNARE"/>
    <property type="match status" value="1"/>
</dbReference>
<feature type="transmembrane region" description="Helical" evidence="6">
    <location>
        <begin position="12"/>
        <end position="31"/>
    </location>
</feature>
<dbReference type="GO" id="GO:0007165">
    <property type="term" value="P:signal transduction"/>
    <property type="evidence" value="ECO:0007669"/>
    <property type="project" value="UniProtKB-KW"/>
</dbReference>
<sequence>MNWVNRSLFNKLLAIITGGCLLILIAGAYYFQRVNHSINQYNQLIASEIAIERQISLMSNEFKTQIQEWKNVLLRGHDPAQLDRFWTSFQHQERLVQDIGARVLPMMSEGPERQLVQEFLQAHRTMGERYRGGLEDFRASGFNHIAGDAAVAGMDREPTRLLNAAATALSNYAVERSDQIPDEVSSATLLAGALLMAAILAFGTVAMLVVNSAIVKPSRSLIGAIHALSQGQLDNNIDIRRQDELGVLASAARELQSFLAAIAKEMHQTSDALDNATESLVTASNAIVEHTNGANDSTAQVATAMEEMASAAQEVSNHAQDAASLANQANEAAMTGLKAMDEARSSIDRLAEQIGSSMKTVDKLETETANIGNVLDVIKAIAEQTNLLALNAAIEAARAGEQGRGFAVVADEVRSLAQRTQTSTQEIQGIIESVQSGARDTVTVMKQSRDISQQSVSTFNESAEQLHNVTNAIGDINTINTQVATASEEQTSVAGDIAKNISSVAEQTEETATTARSLNGISATLQEMVRRNRELSGRFSGVTG</sequence>
<dbReference type="Gene3D" id="1.10.287.950">
    <property type="entry name" value="Methyl-accepting chemotaxis protein"/>
    <property type="match status" value="1"/>
</dbReference>
<dbReference type="CDD" id="cd11386">
    <property type="entry name" value="MCP_signal"/>
    <property type="match status" value="1"/>
</dbReference>
<dbReference type="PANTHER" id="PTHR32089">
    <property type="entry name" value="METHYL-ACCEPTING CHEMOTAXIS PROTEIN MCPB"/>
    <property type="match status" value="1"/>
</dbReference>
<proteinExistence type="inferred from homology"/>
<dbReference type="SMART" id="SM00283">
    <property type="entry name" value="MA"/>
    <property type="match status" value="1"/>
</dbReference>
<dbReference type="PANTHER" id="PTHR32089:SF120">
    <property type="entry name" value="METHYL-ACCEPTING CHEMOTAXIS PROTEIN TLPQ"/>
    <property type="match status" value="1"/>
</dbReference>
<keyword evidence="6" id="KW-0812">Transmembrane</keyword>
<reference evidence="10" key="1">
    <citation type="submission" date="2022-07" db="EMBL/GenBank/DDBJ databases">
        <title>Complete genome sequence of Salinispirillum sp. LH10-3-1 capable of multiple carbohydrate inversion isolated from a soda lake.</title>
        <authorList>
            <person name="Liu J."/>
            <person name="Zhai Y."/>
            <person name="Zhang H."/>
            <person name="Yang H."/>
            <person name="Qu J."/>
            <person name="Li J."/>
        </authorList>
    </citation>
    <scope>NUCLEOTIDE SEQUENCE</scope>
    <source>
        <strain evidence="10">LH 10-3-1</strain>
    </source>
</reference>
<dbReference type="InterPro" id="IPR000727">
    <property type="entry name" value="T_SNARE_dom"/>
</dbReference>
<evidence type="ECO:0000259" key="7">
    <source>
        <dbReference type="PROSITE" id="PS50111"/>
    </source>
</evidence>
<evidence type="ECO:0000256" key="4">
    <source>
        <dbReference type="ARBA" id="ARBA00029447"/>
    </source>
</evidence>
<dbReference type="AlphaFoldDB" id="A0AB38YHB8"/>
<evidence type="ECO:0000259" key="8">
    <source>
        <dbReference type="PROSITE" id="PS50192"/>
    </source>
</evidence>
<evidence type="ECO:0000259" key="9">
    <source>
        <dbReference type="PROSITE" id="PS50885"/>
    </source>
</evidence>
<feature type="domain" description="T-SNARE coiled-coil homology" evidence="8">
    <location>
        <begin position="456"/>
        <end position="518"/>
    </location>
</feature>
<name>A0AB38YHB8_9GAMM</name>
<dbReference type="GO" id="GO:0004888">
    <property type="term" value="F:transmembrane signaling receptor activity"/>
    <property type="evidence" value="ECO:0007669"/>
    <property type="project" value="InterPro"/>
</dbReference>
<evidence type="ECO:0000256" key="6">
    <source>
        <dbReference type="SAM" id="Phobius"/>
    </source>
</evidence>
<keyword evidence="3 5" id="KW-0807">Transducer</keyword>
<accession>A0AB38YHB8</accession>
<dbReference type="InterPro" id="IPR003660">
    <property type="entry name" value="HAMP_dom"/>
</dbReference>
<keyword evidence="6" id="KW-1133">Transmembrane helix</keyword>
<dbReference type="PROSITE" id="PS50111">
    <property type="entry name" value="CHEMOTAXIS_TRANSDUC_2"/>
    <property type="match status" value="1"/>
</dbReference>
<evidence type="ECO:0000256" key="3">
    <source>
        <dbReference type="ARBA" id="ARBA00023224"/>
    </source>
</evidence>